<dbReference type="SUPFAM" id="SSF47336">
    <property type="entry name" value="ACP-like"/>
    <property type="match status" value="1"/>
</dbReference>
<gene>
    <name evidence="1" type="ORF">JK358_28350</name>
</gene>
<sequence>MNSQNTLGAGISEAEFIDAVTAFLHDLRGPEHGAVEADSDLVTDVGLDSIQLIALLGFIERLRDRELDEVPELGGLTIRSAYRALFLGGPGESALRGGAVTTGIA</sequence>
<proteinExistence type="predicted"/>
<evidence type="ECO:0000313" key="1">
    <source>
        <dbReference type="EMBL" id="MBL1078325.1"/>
    </source>
</evidence>
<keyword evidence="2" id="KW-1185">Reference proteome</keyword>
<dbReference type="EMBL" id="JAERRJ010000011">
    <property type="protein sequence ID" value="MBL1078325.1"/>
    <property type="molecule type" value="Genomic_DNA"/>
</dbReference>
<evidence type="ECO:0000313" key="2">
    <source>
        <dbReference type="Proteomes" id="UP000602198"/>
    </source>
</evidence>
<dbReference type="InterPro" id="IPR036736">
    <property type="entry name" value="ACP-like_sf"/>
</dbReference>
<comment type="caution">
    <text evidence="1">The sequence shown here is derived from an EMBL/GenBank/DDBJ whole genome shotgun (WGS) entry which is preliminary data.</text>
</comment>
<organism evidence="1 2">
    <name type="scientific">Nocardia acididurans</name>
    <dbReference type="NCBI Taxonomy" id="2802282"/>
    <lineage>
        <taxon>Bacteria</taxon>
        <taxon>Bacillati</taxon>
        <taxon>Actinomycetota</taxon>
        <taxon>Actinomycetes</taxon>
        <taxon>Mycobacteriales</taxon>
        <taxon>Nocardiaceae</taxon>
        <taxon>Nocardia</taxon>
    </lineage>
</organism>
<protein>
    <recommendedName>
        <fullName evidence="3">Acyl carrier protein</fullName>
    </recommendedName>
</protein>
<reference evidence="1 2" key="1">
    <citation type="submission" date="2021-01" db="EMBL/GenBank/DDBJ databases">
        <title>WGS of actinomycetes isolated from Thailand.</title>
        <authorList>
            <person name="Thawai C."/>
        </authorList>
    </citation>
    <scope>NUCLEOTIDE SEQUENCE [LARGE SCALE GENOMIC DNA]</scope>
    <source>
        <strain evidence="1 2">LPG 2</strain>
    </source>
</reference>
<name>A0ABS1ME11_9NOCA</name>
<dbReference type="Gene3D" id="1.10.1200.10">
    <property type="entry name" value="ACP-like"/>
    <property type="match status" value="1"/>
</dbReference>
<accession>A0ABS1ME11</accession>
<dbReference type="RefSeq" id="WP_201953416.1">
    <property type="nucleotide sequence ID" value="NZ_JAERRJ010000011.1"/>
</dbReference>
<dbReference type="InterPro" id="IPR006162">
    <property type="entry name" value="Ppantetheine_attach_site"/>
</dbReference>
<dbReference type="Proteomes" id="UP000602198">
    <property type="component" value="Unassembled WGS sequence"/>
</dbReference>
<dbReference type="PROSITE" id="PS00012">
    <property type="entry name" value="PHOSPHOPANTETHEINE"/>
    <property type="match status" value="1"/>
</dbReference>
<evidence type="ECO:0008006" key="3">
    <source>
        <dbReference type="Google" id="ProtNLM"/>
    </source>
</evidence>